<dbReference type="PANTHER" id="PTHR21569">
    <property type="entry name" value="RIBOSOMAL PROTEIN S9"/>
    <property type="match status" value="1"/>
</dbReference>
<evidence type="ECO:0000256" key="8">
    <source>
        <dbReference type="ARBA" id="ARBA00076042"/>
    </source>
</evidence>
<dbReference type="GO" id="GO:0005743">
    <property type="term" value="C:mitochondrial inner membrane"/>
    <property type="evidence" value="ECO:0007669"/>
    <property type="project" value="UniProtKB-ARBA"/>
</dbReference>
<reference evidence="9 10" key="1">
    <citation type="submission" date="2023-03" db="EMBL/GenBank/DDBJ databases">
        <title>High recombination rates correlate with genetic variation in Cardiocondyla obscurior ants.</title>
        <authorList>
            <person name="Errbii M."/>
        </authorList>
    </citation>
    <scope>NUCLEOTIDE SEQUENCE [LARGE SCALE GENOMIC DNA]</scope>
    <source>
        <strain evidence="9">Alpha-2009</strain>
        <tissue evidence="9">Whole body</tissue>
    </source>
</reference>
<keyword evidence="4" id="KW-0689">Ribosomal protein</keyword>
<keyword evidence="3" id="KW-0809">Transit peptide</keyword>
<evidence type="ECO:0000313" key="9">
    <source>
        <dbReference type="EMBL" id="KAL0099033.1"/>
    </source>
</evidence>
<name>A0AAW2E6H5_9HYME</name>
<dbReference type="Pfam" id="PF00380">
    <property type="entry name" value="Ribosomal_S9"/>
    <property type="match status" value="1"/>
</dbReference>
<comment type="similarity">
    <text evidence="2">Belongs to the universal ribosomal protein uS9 family.</text>
</comment>
<dbReference type="SUPFAM" id="SSF54211">
    <property type="entry name" value="Ribosomal protein S5 domain 2-like"/>
    <property type="match status" value="1"/>
</dbReference>
<keyword evidence="10" id="KW-1185">Reference proteome</keyword>
<dbReference type="GO" id="GO:0005763">
    <property type="term" value="C:mitochondrial small ribosomal subunit"/>
    <property type="evidence" value="ECO:0007669"/>
    <property type="project" value="TreeGrafter"/>
</dbReference>
<dbReference type="EMBL" id="JADYXP020000029">
    <property type="protein sequence ID" value="KAL0099033.1"/>
    <property type="molecule type" value="Genomic_DNA"/>
</dbReference>
<gene>
    <name evidence="9" type="ORF">PUN28_020227</name>
</gene>
<dbReference type="FunFam" id="3.30.230.10:FF:000035">
    <property type="entry name" value="28S ribosomal protein S9, mitochondrial"/>
    <property type="match status" value="1"/>
</dbReference>
<evidence type="ECO:0000256" key="1">
    <source>
        <dbReference type="ARBA" id="ARBA00004173"/>
    </source>
</evidence>
<protein>
    <recommendedName>
        <fullName evidence="7">Small ribosomal subunit protein uS9m</fullName>
    </recommendedName>
    <alternativeName>
        <fullName evidence="8">28S ribosomal protein S9, mitochondrial</fullName>
    </alternativeName>
</protein>
<evidence type="ECO:0000313" key="10">
    <source>
        <dbReference type="Proteomes" id="UP001430953"/>
    </source>
</evidence>
<evidence type="ECO:0000256" key="2">
    <source>
        <dbReference type="ARBA" id="ARBA00005251"/>
    </source>
</evidence>
<keyword evidence="5" id="KW-0496">Mitochondrion</keyword>
<evidence type="ECO:0000256" key="4">
    <source>
        <dbReference type="ARBA" id="ARBA00022980"/>
    </source>
</evidence>
<comment type="subcellular location">
    <subcellularLocation>
        <location evidence="1">Mitochondrion</location>
    </subcellularLocation>
</comment>
<dbReference type="InterPro" id="IPR000754">
    <property type="entry name" value="Ribosomal_uS9"/>
</dbReference>
<dbReference type="InterPro" id="IPR020568">
    <property type="entry name" value="Ribosomal_Su5_D2-typ_SF"/>
</dbReference>
<dbReference type="AlphaFoldDB" id="A0AAW2E6H5"/>
<accession>A0AAW2E6H5</accession>
<proteinExistence type="inferred from homology"/>
<dbReference type="InterPro" id="IPR014721">
    <property type="entry name" value="Ribsml_uS5_D2-typ_fold_subgr"/>
</dbReference>
<keyword evidence="6" id="KW-0687">Ribonucleoprotein</keyword>
<evidence type="ECO:0000256" key="5">
    <source>
        <dbReference type="ARBA" id="ARBA00023128"/>
    </source>
</evidence>
<organism evidence="9 10">
    <name type="scientific">Cardiocondyla obscurior</name>
    <dbReference type="NCBI Taxonomy" id="286306"/>
    <lineage>
        <taxon>Eukaryota</taxon>
        <taxon>Metazoa</taxon>
        <taxon>Ecdysozoa</taxon>
        <taxon>Arthropoda</taxon>
        <taxon>Hexapoda</taxon>
        <taxon>Insecta</taxon>
        <taxon>Pterygota</taxon>
        <taxon>Neoptera</taxon>
        <taxon>Endopterygota</taxon>
        <taxon>Hymenoptera</taxon>
        <taxon>Apocrita</taxon>
        <taxon>Aculeata</taxon>
        <taxon>Formicoidea</taxon>
        <taxon>Formicidae</taxon>
        <taxon>Myrmicinae</taxon>
        <taxon>Cardiocondyla</taxon>
    </lineage>
</organism>
<dbReference type="Gene3D" id="3.30.230.10">
    <property type="match status" value="1"/>
</dbReference>
<comment type="caution">
    <text evidence="9">The sequence shown here is derived from an EMBL/GenBank/DDBJ whole genome shotgun (WGS) entry which is preliminary data.</text>
</comment>
<evidence type="ECO:0000256" key="3">
    <source>
        <dbReference type="ARBA" id="ARBA00022946"/>
    </source>
</evidence>
<dbReference type="Proteomes" id="UP001430953">
    <property type="component" value="Unassembled WGS sequence"/>
</dbReference>
<sequence>MAVSTFIRCTHFRRLIGLSNNAVTFFSDTSQRLLQNRVVTRSYTTPIEEIKDIDEINSDTKKMEKKISKAMLMYLQRAKEHDQFMKKEIAEYEIGKRYLANMMGEDPEYFTQTDIDKAIEYLFPSGLYDPKARPIMQHPETIFPNRKEAEFDETGRPFHSMFYTSKPNYYEALYNIVDKIKSLNDIEDSFIRQGNLHKDQINLINSTWLLNHEIEKQILEPISDSEYNYFITSLQRLCDHPLSKHATDLIMKYRKILTIDSDQMIIPPLEYDNTGRPYIKVANCMRKTARGEVTIWGKGSGNIIINGHDITYFEEFHNREQIIFPLIFTNMADKVDIEATIKGGGPTGQSGAIRWGIAWGLRSFLDKPTIERMRVAGLLTRDWRIRERKKFGQKGARRKFTWKKR</sequence>
<dbReference type="PANTHER" id="PTHR21569:SF1">
    <property type="entry name" value="SMALL RIBOSOMAL SUBUNIT PROTEIN US9M"/>
    <property type="match status" value="1"/>
</dbReference>
<dbReference type="GO" id="GO:0006412">
    <property type="term" value="P:translation"/>
    <property type="evidence" value="ECO:0007669"/>
    <property type="project" value="InterPro"/>
</dbReference>
<evidence type="ECO:0000256" key="6">
    <source>
        <dbReference type="ARBA" id="ARBA00023274"/>
    </source>
</evidence>
<evidence type="ECO:0000256" key="7">
    <source>
        <dbReference type="ARBA" id="ARBA00039318"/>
    </source>
</evidence>
<dbReference type="GO" id="GO:0003723">
    <property type="term" value="F:RNA binding"/>
    <property type="evidence" value="ECO:0007669"/>
    <property type="project" value="TreeGrafter"/>
</dbReference>
<dbReference type="GO" id="GO:0003735">
    <property type="term" value="F:structural constituent of ribosome"/>
    <property type="evidence" value="ECO:0007669"/>
    <property type="project" value="InterPro"/>
</dbReference>